<name>A0A553NT37_TIGCA</name>
<gene>
    <name evidence="2" type="ORF">TCAL_04694</name>
</gene>
<feature type="signal peptide" evidence="1">
    <location>
        <begin position="1"/>
        <end position="19"/>
    </location>
</feature>
<dbReference type="Proteomes" id="UP000318571">
    <property type="component" value="Chromosome 1"/>
</dbReference>
<feature type="chain" id="PRO_5022072211" evidence="1">
    <location>
        <begin position="20"/>
        <end position="201"/>
    </location>
</feature>
<comment type="caution">
    <text evidence="2">The sequence shown here is derived from an EMBL/GenBank/DDBJ whole genome shotgun (WGS) entry which is preliminary data.</text>
</comment>
<evidence type="ECO:0000256" key="1">
    <source>
        <dbReference type="SAM" id="SignalP"/>
    </source>
</evidence>
<proteinExistence type="predicted"/>
<evidence type="ECO:0000313" key="3">
    <source>
        <dbReference type="Proteomes" id="UP000318571"/>
    </source>
</evidence>
<organism evidence="2 3">
    <name type="scientific">Tigriopus californicus</name>
    <name type="common">Marine copepod</name>
    <dbReference type="NCBI Taxonomy" id="6832"/>
    <lineage>
        <taxon>Eukaryota</taxon>
        <taxon>Metazoa</taxon>
        <taxon>Ecdysozoa</taxon>
        <taxon>Arthropoda</taxon>
        <taxon>Crustacea</taxon>
        <taxon>Multicrustacea</taxon>
        <taxon>Hexanauplia</taxon>
        <taxon>Copepoda</taxon>
        <taxon>Harpacticoida</taxon>
        <taxon>Harpacticidae</taxon>
        <taxon>Tigriopus</taxon>
    </lineage>
</organism>
<accession>A0A553NT37</accession>
<dbReference type="AlphaFoldDB" id="A0A553NT37"/>
<reference evidence="2 3" key="1">
    <citation type="journal article" date="2018" name="Nat. Ecol. Evol.">
        <title>Genomic signatures of mitonuclear coevolution across populations of Tigriopus californicus.</title>
        <authorList>
            <person name="Barreto F.S."/>
            <person name="Watson E.T."/>
            <person name="Lima T.G."/>
            <person name="Willett C.S."/>
            <person name="Edmands S."/>
            <person name="Li W."/>
            <person name="Burton R.S."/>
        </authorList>
    </citation>
    <scope>NUCLEOTIDE SEQUENCE [LARGE SCALE GENOMIC DNA]</scope>
    <source>
        <strain evidence="2 3">San Diego</strain>
    </source>
</reference>
<dbReference type="EMBL" id="VCGU01000010">
    <property type="protein sequence ID" value="TRY68583.1"/>
    <property type="molecule type" value="Genomic_DNA"/>
</dbReference>
<protein>
    <submittedName>
        <fullName evidence="2">Uncharacterized protein</fullName>
    </submittedName>
</protein>
<sequence length="201" mass="22831">MIPNIGLVVLICIFQFNSGFTSEDYDGDDQCVNVTSCESVNWLLENKHKFRTIDAIEVVTIVKNMECAPLKVLCFTTPAEYFMSDISEEDNYFYDYYDSTEETPQGTPNPQSQCSLNILFRINDLAPEIAFSSSTNTTLSTLGMIEEQDEISMEMLRGKNEGDCCWIGYEDEFFQGSNVTFSRGQMKKVDFDLKSIMKGDC</sequence>
<keyword evidence="3" id="KW-1185">Reference proteome</keyword>
<keyword evidence="1" id="KW-0732">Signal</keyword>
<evidence type="ECO:0000313" key="2">
    <source>
        <dbReference type="EMBL" id="TRY68583.1"/>
    </source>
</evidence>